<evidence type="ECO:0000256" key="9">
    <source>
        <dbReference type="ARBA" id="ARBA00023306"/>
    </source>
</evidence>
<feature type="compositionally biased region" description="Basic and acidic residues" evidence="11">
    <location>
        <begin position="354"/>
        <end position="375"/>
    </location>
</feature>
<dbReference type="Gene3D" id="3.40.50.300">
    <property type="entry name" value="P-loop containing nucleotide triphosphate hydrolases"/>
    <property type="match status" value="1"/>
</dbReference>
<dbReference type="GO" id="GO:0000727">
    <property type="term" value="P:double-strand break repair via break-induced replication"/>
    <property type="evidence" value="ECO:0007669"/>
    <property type="project" value="TreeGrafter"/>
</dbReference>
<keyword evidence="9" id="KW-0131">Cell cycle</keyword>
<sequence>MLWEGFVKKPIVIFRFFPTKGLWYPVATMWPAEIFWKPYVLKRATLNARASILAAANPIGGRYDRSKSLRQNINLSSPIVSRFDLFFIVVDECDEIVDYAIARRILDLHKDGDVATHKVYSSDDVQRYILFAKLWNPKLTEAAVECLVTFYKQLRLRETGGSALSSRRVTVRQLESLIRLSEAVARMYCLADITETHVKEAFRLLCKSIIRVEQPDVEFDQQRLDDAVANGHANRLADDVEKAENGDEQQVMIGKTALPQKLKLTFEEYRKLANLLVFHIRQQEELNDDTGIRRSELISWYISEIQDELATEADLVYRKTLVEKVIDRLIKPKPEPGSVRNRALTLRPGPMKKTRPEDRPEKQKTERKSVSKEHSWSGQASATLSTDNILIQLTQTSSEEMGGLVEESDPIMVVHPNYVLEDL</sequence>
<keyword evidence="3" id="KW-0235">DNA replication</keyword>
<dbReference type="Proteomes" id="UP000887565">
    <property type="component" value="Unplaced"/>
</dbReference>
<dbReference type="GO" id="GO:0005524">
    <property type="term" value="F:ATP binding"/>
    <property type="evidence" value="ECO:0007669"/>
    <property type="project" value="UniProtKB-KW"/>
</dbReference>
<name>A0A915JL23_ROMCU</name>
<keyword evidence="5" id="KW-0378">Hydrolase</keyword>
<dbReference type="SMART" id="SM00350">
    <property type="entry name" value="MCM"/>
    <property type="match status" value="1"/>
</dbReference>
<dbReference type="Pfam" id="PF00493">
    <property type="entry name" value="MCM"/>
    <property type="match status" value="1"/>
</dbReference>
<evidence type="ECO:0000256" key="5">
    <source>
        <dbReference type="ARBA" id="ARBA00022806"/>
    </source>
</evidence>
<dbReference type="GO" id="GO:1990518">
    <property type="term" value="F:single-stranded 3'-5' DNA helicase activity"/>
    <property type="evidence" value="ECO:0007669"/>
    <property type="project" value="TreeGrafter"/>
</dbReference>
<reference evidence="14" key="1">
    <citation type="submission" date="2022-11" db="UniProtKB">
        <authorList>
            <consortium name="WormBaseParasite"/>
        </authorList>
    </citation>
    <scope>IDENTIFICATION</scope>
</reference>
<evidence type="ECO:0000256" key="2">
    <source>
        <dbReference type="ARBA" id="ARBA00008010"/>
    </source>
</evidence>
<feature type="domain" description="MCM C-terminal AAA(+) ATPase" evidence="12">
    <location>
        <begin position="44"/>
        <end position="105"/>
    </location>
</feature>
<evidence type="ECO:0000313" key="13">
    <source>
        <dbReference type="Proteomes" id="UP000887565"/>
    </source>
</evidence>
<dbReference type="GO" id="GO:0042555">
    <property type="term" value="C:MCM complex"/>
    <property type="evidence" value="ECO:0007669"/>
    <property type="project" value="TreeGrafter"/>
</dbReference>
<evidence type="ECO:0000256" key="3">
    <source>
        <dbReference type="ARBA" id="ARBA00022705"/>
    </source>
</evidence>
<comment type="similarity">
    <text evidence="2 10">Belongs to the MCM family.</text>
</comment>
<keyword evidence="5" id="KW-0347">Helicase</keyword>
<keyword evidence="4 10" id="KW-0547">Nucleotide-binding</keyword>
<evidence type="ECO:0000256" key="4">
    <source>
        <dbReference type="ARBA" id="ARBA00022741"/>
    </source>
</evidence>
<evidence type="ECO:0000256" key="1">
    <source>
        <dbReference type="ARBA" id="ARBA00004123"/>
    </source>
</evidence>
<dbReference type="InterPro" id="IPR027417">
    <property type="entry name" value="P-loop_NTPase"/>
</dbReference>
<evidence type="ECO:0000256" key="6">
    <source>
        <dbReference type="ARBA" id="ARBA00022840"/>
    </source>
</evidence>
<evidence type="ECO:0000256" key="11">
    <source>
        <dbReference type="SAM" id="MobiDB-lite"/>
    </source>
</evidence>
<keyword evidence="6 10" id="KW-0067">ATP-binding</keyword>
<feature type="region of interest" description="Disordered" evidence="11">
    <location>
        <begin position="332"/>
        <end position="380"/>
    </location>
</feature>
<dbReference type="GO" id="GO:0003697">
    <property type="term" value="F:single-stranded DNA binding"/>
    <property type="evidence" value="ECO:0007669"/>
    <property type="project" value="TreeGrafter"/>
</dbReference>
<organism evidence="13 14">
    <name type="scientific">Romanomermis culicivorax</name>
    <name type="common">Nematode worm</name>
    <dbReference type="NCBI Taxonomy" id="13658"/>
    <lineage>
        <taxon>Eukaryota</taxon>
        <taxon>Metazoa</taxon>
        <taxon>Ecdysozoa</taxon>
        <taxon>Nematoda</taxon>
        <taxon>Enoplea</taxon>
        <taxon>Dorylaimia</taxon>
        <taxon>Mermithida</taxon>
        <taxon>Mermithoidea</taxon>
        <taxon>Mermithidae</taxon>
        <taxon>Romanomermis</taxon>
    </lineage>
</organism>
<dbReference type="PROSITE" id="PS50051">
    <property type="entry name" value="MCM_2"/>
    <property type="match status" value="1"/>
</dbReference>
<keyword evidence="7 10" id="KW-0238">DNA-binding</keyword>
<dbReference type="WBParaSite" id="nRc.2.0.1.t26870-RA">
    <property type="protein sequence ID" value="nRc.2.0.1.t26870-RA"/>
    <property type="gene ID" value="nRc.2.0.1.g26870"/>
</dbReference>
<dbReference type="PANTHER" id="PTHR11630">
    <property type="entry name" value="DNA REPLICATION LICENSING FACTOR MCM FAMILY MEMBER"/>
    <property type="match status" value="1"/>
</dbReference>
<dbReference type="GO" id="GO:1902969">
    <property type="term" value="P:mitotic DNA replication"/>
    <property type="evidence" value="ECO:0007669"/>
    <property type="project" value="TreeGrafter"/>
</dbReference>
<evidence type="ECO:0000313" key="14">
    <source>
        <dbReference type="WBParaSite" id="nRc.2.0.1.t26870-RA"/>
    </source>
</evidence>
<protein>
    <submittedName>
        <fullName evidence="14">MCM domain-containing protein</fullName>
    </submittedName>
</protein>
<evidence type="ECO:0000256" key="8">
    <source>
        <dbReference type="ARBA" id="ARBA00023242"/>
    </source>
</evidence>
<dbReference type="InterPro" id="IPR001208">
    <property type="entry name" value="MCM_dom"/>
</dbReference>
<comment type="subcellular location">
    <subcellularLocation>
        <location evidence="1">Nucleus</location>
    </subcellularLocation>
</comment>
<keyword evidence="8" id="KW-0539">Nucleus</keyword>
<proteinExistence type="inferred from homology"/>
<dbReference type="Pfam" id="PF17855">
    <property type="entry name" value="MCM_lid"/>
    <property type="match status" value="1"/>
</dbReference>
<evidence type="ECO:0000259" key="12">
    <source>
        <dbReference type="PROSITE" id="PS50051"/>
    </source>
</evidence>
<dbReference type="PRINTS" id="PR01657">
    <property type="entry name" value="MCMFAMILY"/>
</dbReference>
<evidence type="ECO:0000256" key="7">
    <source>
        <dbReference type="ARBA" id="ARBA00023125"/>
    </source>
</evidence>
<evidence type="ECO:0000256" key="10">
    <source>
        <dbReference type="RuleBase" id="RU004070"/>
    </source>
</evidence>
<dbReference type="PANTHER" id="PTHR11630:SF43">
    <property type="entry name" value="DNA REPLICATION LICENSING FACTOR MCM6"/>
    <property type="match status" value="1"/>
</dbReference>
<dbReference type="GO" id="GO:0005634">
    <property type="term" value="C:nucleus"/>
    <property type="evidence" value="ECO:0007669"/>
    <property type="project" value="UniProtKB-SubCell"/>
</dbReference>
<keyword evidence="13" id="KW-1185">Reference proteome</keyword>
<accession>A0A915JL23</accession>
<dbReference type="SUPFAM" id="SSF52540">
    <property type="entry name" value="P-loop containing nucleoside triphosphate hydrolases"/>
    <property type="match status" value="1"/>
</dbReference>
<dbReference type="InterPro" id="IPR041024">
    <property type="entry name" value="Mcm6_C"/>
</dbReference>
<dbReference type="AlphaFoldDB" id="A0A915JL23"/>
<dbReference type="Gene3D" id="1.20.58.870">
    <property type="match status" value="1"/>
</dbReference>
<dbReference type="Pfam" id="PF18263">
    <property type="entry name" value="WHD_MCM6"/>
    <property type="match status" value="1"/>
</dbReference>
<dbReference type="InterPro" id="IPR031327">
    <property type="entry name" value="MCM"/>
</dbReference>
<dbReference type="InterPro" id="IPR041562">
    <property type="entry name" value="MCM_lid"/>
</dbReference>